<sequence length="107" mass="12270">MHDKGDDAENLLSIPNILKKLHSSKFQDHGDLMNLIFEASGVSEQLQKAKARGIDGQPLYFSKENVTELFGDFERRKIETFEKLHKTFTPKQATFSSFLILIPQFLN</sequence>
<proteinExistence type="predicted"/>
<dbReference type="Proteomes" id="UP000038040">
    <property type="component" value="Unplaced"/>
</dbReference>
<keyword evidence="3" id="KW-1185">Reference proteome</keyword>
<evidence type="ECO:0000313" key="3">
    <source>
        <dbReference type="Proteomes" id="UP000274756"/>
    </source>
</evidence>
<gene>
    <name evidence="1" type="ORF">DME_LOCUS5574</name>
</gene>
<evidence type="ECO:0000313" key="4">
    <source>
        <dbReference type="WBParaSite" id="DME_0000121401-mRNA-1"/>
    </source>
</evidence>
<organism evidence="2 4">
    <name type="scientific">Dracunculus medinensis</name>
    <name type="common">Guinea worm</name>
    <dbReference type="NCBI Taxonomy" id="318479"/>
    <lineage>
        <taxon>Eukaryota</taxon>
        <taxon>Metazoa</taxon>
        <taxon>Ecdysozoa</taxon>
        <taxon>Nematoda</taxon>
        <taxon>Chromadorea</taxon>
        <taxon>Rhabditida</taxon>
        <taxon>Spirurina</taxon>
        <taxon>Dracunculoidea</taxon>
        <taxon>Dracunculidae</taxon>
        <taxon>Dracunculus</taxon>
    </lineage>
</organism>
<dbReference type="STRING" id="318479.A0A0N4U3B5"/>
<dbReference type="EMBL" id="UYYG01001152">
    <property type="protein sequence ID" value="VDN55601.1"/>
    <property type="molecule type" value="Genomic_DNA"/>
</dbReference>
<evidence type="ECO:0000313" key="1">
    <source>
        <dbReference type="EMBL" id="VDN55601.1"/>
    </source>
</evidence>
<name>A0A0N4U3B5_DRAME</name>
<dbReference type="OrthoDB" id="5917548at2759"/>
<evidence type="ECO:0000313" key="2">
    <source>
        <dbReference type="Proteomes" id="UP000038040"/>
    </source>
</evidence>
<protein>
    <submittedName>
        <fullName evidence="1 4">Uncharacterized protein</fullName>
    </submittedName>
</protein>
<dbReference type="InterPro" id="IPR006954">
    <property type="entry name" value="Mlt-10-like"/>
</dbReference>
<reference evidence="4" key="1">
    <citation type="submission" date="2017-02" db="UniProtKB">
        <authorList>
            <consortium name="WormBaseParasite"/>
        </authorList>
    </citation>
    <scope>IDENTIFICATION</scope>
</reference>
<accession>A0A0N4U3B5</accession>
<dbReference type="Pfam" id="PF04870">
    <property type="entry name" value="Moulting_cycle"/>
    <property type="match status" value="1"/>
</dbReference>
<dbReference type="Proteomes" id="UP000274756">
    <property type="component" value="Unassembled WGS sequence"/>
</dbReference>
<dbReference type="AlphaFoldDB" id="A0A0N4U3B5"/>
<reference evidence="1 3" key="2">
    <citation type="submission" date="2018-11" db="EMBL/GenBank/DDBJ databases">
        <authorList>
            <consortium name="Pathogen Informatics"/>
        </authorList>
    </citation>
    <scope>NUCLEOTIDE SEQUENCE [LARGE SCALE GENOMIC DNA]</scope>
</reference>
<dbReference type="WBParaSite" id="DME_0000121401-mRNA-1">
    <property type="protein sequence ID" value="DME_0000121401-mRNA-1"/>
    <property type="gene ID" value="DME_0000121401"/>
</dbReference>